<organism evidence="2 3">
    <name type="scientific">Armillaria borealis</name>
    <dbReference type="NCBI Taxonomy" id="47425"/>
    <lineage>
        <taxon>Eukaryota</taxon>
        <taxon>Fungi</taxon>
        <taxon>Dikarya</taxon>
        <taxon>Basidiomycota</taxon>
        <taxon>Agaricomycotina</taxon>
        <taxon>Agaricomycetes</taxon>
        <taxon>Agaricomycetidae</taxon>
        <taxon>Agaricales</taxon>
        <taxon>Marasmiineae</taxon>
        <taxon>Physalacriaceae</taxon>
        <taxon>Armillaria</taxon>
    </lineage>
</organism>
<dbReference type="EMBL" id="JAUEPT010000003">
    <property type="protein sequence ID" value="KAK0453098.1"/>
    <property type="molecule type" value="Genomic_DNA"/>
</dbReference>
<reference evidence="2" key="1">
    <citation type="submission" date="2023-06" db="EMBL/GenBank/DDBJ databases">
        <authorList>
            <consortium name="Lawrence Berkeley National Laboratory"/>
            <person name="Ahrendt S."/>
            <person name="Sahu N."/>
            <person name="Indic B."/>
            <person name="Wong-Bajracharya J."/>
            <person name="Merenyi Z."/>
            <person name="Ke H.-M."/>
            <person name="Monk M."/>
            <person name="Kocsube S."/>
            <person name="Drula E."/>
            <person name="Lipzen A."/>
            <person name="Balint B."/>
            <person name="Henrissat B."/>
            <person name="Andreopoulos B."/>
            <person name="Martin F.M."/>
            <person name="Harder C.B."/>
            <person name="Rigling D."/>
            <person name="Ford K.L."/>
            <person name="Foster G.D."/>
            <person name="Pangilinan J."/>
            <person name="Papanicolaou A."/>
            <person name="Barry K."/>
            <person name="LaButti K."/>
            <person name="Viragh M."/>
            <person name="Koriabine M."/>
            <person name="Yan M."/>
            <person name="Riley R."/>
            <person name="Champramary S."/>
            <person name="Plett K.L."/>
            <person name="Tsai I.J."/>
            <person name="Slot J."/>
            <person name="Sipos G."/>
            <person name="Plett J."/>
            <person name="Nagy L.G."/>
            <person name="Grigoriev I.V."/>
        </authorList>
    </citation>
    <scope>NUCLEOTIDE SEQUENCE</scope>
    <source>
        <strain evidence="2">FPL87.14</strain>
    </source>
</reference>
<proteinExistence type="predicted"/>
<feature type="transmembrane region" description="Helical" evidence="1">
    <location>
        <begin position="46"/>
        <end position="63"/>
    </location>
</feature>
<keyword evidence="1" id="KW-0472">Membrane</keyword>
<evidence type="ECO:0000313" key="2">
    <source>
        <dbReference type="EMBL" id="KAK0453098.1"/>
    </source>
</evidence>
<gene>
    <name evidence="2" type="ORF">EV421DRAFT_1761948</name>
</gene>
<sequence length="64" mass="7243">MSCSVAGYLRTIPAALFLSLHLSIHLRYFLDFYFDFSTPYRLSRKTAAATGFTALLFLVTYPAD</sequence>
<keyword evidence="1" id="KW-1133">Transmembrane helix</keyword>
<protein>
    <submittedName>
        <fullName evidence="2">Uncharacterized protein</fullName>
    </submittedName>
</protein>
<dbReference type="Proteomes" id="UP001175226">
    <property type="component" value="Unassembled WGS sequence"/>
</dbReference>
<accession>A0AA39K2C5</accession>
<evidence type="ECO:0000313" key="3">
    <source>
        <dbReference type="Proteomes" id="UP001175226"/>
    </source>
</evidence>
<dbReference type="AlphaFoldDB" id="A0AA39K2C5"/>
<evidence type="ECO:0000256" key="1">
    <source>
        <dbReference type="SAM" id="Phobius"/>
    </source>
</evidence>
<keyword evidence="1" id="KW-0812">Transmembrane</keyword>
<feature type="transmembrane region" description="Helical" evidence="1">
    <location>
        <begin position="12"/>
        <end position="34"/>
    </location>
</feature>
<feature type="non-terminal residue" evidence="2">
    <location>
        <position position="64"/>
    </location>
</feature>
<name>A0AA39K2C5_9AGAR</name>
<comment type="caution">
    <text evidence="2">The sequence shown here is derived from an EMBL/GenBank/DDBJ whole genome shotgun (WGS) entry which is preliminary data.</text>
</comment>
<keyword evidence="3" id="KW-1185">Reference proteome</keyword>